<proteinExistence type="predicted"/>
<accession>A0ABP0T0U4</accession>
<comment type="caution">
    <text evidence="1">The sequence shown here is derived from an EMBL/GenBank/DDBJ whole genome shotgun (WGS) entry which is preliminary data.</text>
</comment>
<keyword evidence="2" id="KW-1185">Reference proteome</keyword>
<dbReference type="Proteomes" id="UP001642484">
    <property type="component" value="Unassembled WGS sequence"/>
</dbReference>
<evidence type="ECO:0000313" key="1">
    <source>
        <dbReference type="EMBL" id="CAK9118333.1"/>
    </source>
</evidence>
<dbReference type="EMBL" id="CAXAMN010028972">
    <property type="protein sequence ID" value="CAK9118333.1"/>
    <property type="molecule type" value="Genomic_DNA"/>
</dbReference>
<protein>
    <submittedName>
        <fullName evidence="1">Uncharacterized protein</fullName>
    </submittedName>
</protein>
<sequence length="185" mass="20377">MGKMQREASALFATHEAYYRETKQYADIMVIENVPEYSPTIPKKHLGAHWRQESVVIDPRIFGAENLMEYRKGGKKVLCPDLTQYAANGRGRGELKCGSLQTLTTNSARIFHEEHKRFLTGHEMVSSQLLPVTPGQARKCGSPKLELSCLSERQIARAAGNSMSASCVGAILLAAVLALDMKPTA</sequence>
<name>A0ABP0T0U4_9DINO</name>
<gene>
    <name evidence="1" type="ORF">CCMP2556_LOCUS55434</name>
</gene>
<evidence type="ECO:0000313" key="2">
    <source>
        <dbReference type="Proteomes" id="UP001642484"/>
    </source>
</evidence>
<reference evidence="1 2" key="1">
    <citation type="submission" date="2024-02" db="EMBL/GenBank/DDBJ databases">
        <authorList>
            <person name="Chen Y."/>
            <person name="Shah S."/>
            <person name="Dougan E. K."/>
            <person name="Thang M."/>
            <person name="Chan C."/>
        </authorList>
    </citation>
    <scope>NUCLEOTIDE SEQUENCE [LARGE SCALE GENOMIC DNA]</scope>
</reference>
<organism evidence="1 2">
    <name type="scientific">Durusdinium trenchii</name>
    <dbReference type="NCBI Taxonomy" id="1381693"/>
    <lineage>
        <taxon>Eukaryota</taxon>
        <taxon>Sar</taxon>
        <taxon>Alveolata</taxon>
        <taxon>Dinophyceae</taxon>
        <taxon>Suessiales</taxon>
        <taxon>Symbiodiniaceae</taxon>
        <taxon>Durusdinium</taxon>
    </lineage>
</organism>